<comment type="caution">
    <text evidence="1">The sequence shown here is derived from an EMBL/GenBank/DDBJ whole genome shotgun (WGS) entry which is preliminary data.</text>
</comment>
<name>A0A9N7VB69_PLEPL</name>
<dbReference type="EMBL" id="CADEAL010003868">
    <property type="protein sequence ID" value="CAB1446051.1"/>
    <property type="molecule type" value="Genomic_DNA"/>
</dbReference>
<proteinExistence type="predicted"/>
<reference evidence="1" key="1">
    <citation type="submission" date="2020-03" db="EMBL/GenBank/DDBJ databases">
        <authorList>
            <person name="Weist P."/>
        </authorList>
    </citation>
    <scope>NUCLEOTIDE SEQUENCE</scope>
</reference>
<gene>
    <name evidence="1" type="ORF">PLEPLA_LOCUS33793</name>
</gene>
<dbReference type="Proteomes" id="UP001153269">
    <property type="component" value="Unassembled WGS sequence"/>
</dbReference>
<accession>A0A9N7VB69</accession>
<dbReference type="AlphaFoldDB" id="A0A9N7VB69"/>
<keyword evidence="2" id="KW-1185">Reference proteome</keyword>
<organism evidence="1 2">
    <name type="scientific">Pleuronectes platessa</name>
    <name type="common">European plaice</name>
    <dbReference type="NCBI Taxonomy" id="8262"/>
    <lineage>
        <taxon>Eukaryota</taxon>
        <taxon>Metazoa</taxon>
        <taxon>Chordata</taxon>
        <taxon>Craniata</taxon>
        <taxon>Vertebrata</taxon>
        <taxon>Euteleostomi</taxon>
        <taxon>Actinopterygii</taxon>
        <taxon>Neopterygii</taxon>
        <taxon>Teleostei</taxon>
        <taxon>Neoteleostei</taxon>
        <taxon>Acanthomorphata</taxon>
        <taxon>Carangaria</taxon>
        <taxon>Pleuronectiformes</taxon>
        <taxon>Pleuronectoidei</taxon>
        <taxon>Pleuronectidae</taxon>
        <taxon>Pleuronectes</taxon>
    </lineage>
</organism>
<sequence>MPLAQIAEPWPTMELVQLETEVMSNDMCPLPLSKAPYSPTICSPCAVHGIALCVLHQMVTASQSGIRAIYPCHQPTSQLHTLLPDGSVRESARGSDLIAHRERVSLEAMPGNMVGGIKAEATATRV</sequence>
<protein>
    <submittedName>
        <fullName evidence="1">Uncharacterized protein</fullName>
    </submittedName>
</protein>
<evidence type="ECO:0000313" key="2">
    <source>
        <dbReference type="Proteomes" id="UP001153269"/>
    </source>
</evidence>
<evidence type="ECO:0000313" key="1">
    <source>
        <dbReference type="EMBL" id="CAB1446051.1"/>
    </source>
</evidence>